<gene>
    <name evidence="2" type="ORF">L1F33_10135</name>
</gene>
<dbReference type="Proteomes" id="UP001065265">
    <property type="component" value="Chromosome"/>
</dbReference>
<proteinExistence type="predicted"/>
<dbReference type="Pfam" id="PF10592">
    <property type="entry name" value="AIPR"/>
    <property type="match status" value="1"/>
</dbReference>
<dbReference type="RefSeq" id="WP_265557778.1">
    <property type="nucleotide sequence ID" value="NZ_CP092471.1"/>
</dbReference>
<organism evidence="2 3">
    <name type="scientific">Qipengyuania spongiae</name>
    <dbReference type="NCBI Taxonomy" id="2909673"/>
    <lineage>
        <taxon>Bacteria</taxon>
        <taxon>Pseudomonadati</taxon>
        <taxon>Pseudomonadota</taxon>
        <taxon>Alphaproteobacteria</taxon>
        <taxon>Sphingomonadales</taxon>
        <taxon>Erythrobacteraceae</taxon>
        <taxon>Qipengyuania</taxon>
    </lineage>
</organism>
<sequence length="389" mass="44619">MSKLKPNTPVTLYYSVLRNVTTPDEAENGATTYSVVMPAEEILKVGTDDNLRDYIPEHNKKQRSMVHRAIASTIRNERDRFSQLNSGFLIGSSKVELDDKNRKITLYDASINNGAQSQGEIRMYFEECAQIGIKPELFFIRAEIGIEPDRSNRIKIAIARNTATKVQDISKAGKQGYFDELDVRFRRDFPNWEIAKSETDIGENLVDPRFLLQILWALIPDELAPKSRQSIDSRIRSYKNAAACLTDFIRVHDKKESDPASKRIYEYFLDMAGTSWELYQHWKTSEVWSSKRLRSDAQQAVRDNHGAIMKVHDGVIFPILAALSQFVKYDKKLKKWSYKQPRVFQDEMMAGAARRQLSAHEGKPMYMGRSSSAYEALKIMTEMASSFES</sequence>
<evidence type="ECO:0000259" key="1">
    <source>
        <dbReference type="Pfam" id="PF10592"/>
    </source>
</evidence>
<dbReference type="EMBL" id="CP092471">
    <property type="protein sequence ID" value="UVI38607.1"/>
    <property type="molecule type" value="Genomic_DNA"/>
</dbReference>
<accession>A0ABY5SVM8</accession>
<evidence type="ECO:0000313" key="3">
    <source>
        <dbReference type="Proteomes" id="UP001065265"/>
    </source>
</evidence>
<dbReference type="InterPro" id="IPR018891">
    <property type="entry name" value="AIPR_C"/>
</dbReference>
<evidence type="ECO:0000313" key="2">
    <source>
        <dbReference type="EMBL" id="UVI38607.1"/>
    </source>
</evidence>
<feature type="domain" description="Abortive phage infection protein C-terminal" evidence="1">
    <location>
        <begin position="61"/>
        <end position="172"/>
    </location>
</feature>
<name>A0ABY5SVM8_9SPHN</name>
<protein>
    <submittedName>
        <fullName evidence="2">AIPR family protein</fullName>
    </submittedName>
</protein>
<keyword evidence="3" id="KW-1185">Reference proteome</keyword>
<reference evidence="2" key="1">
    <citation type="submission" date="2022-02" db="EMBL/GenBank/DDBJ databases">
        <title>Qipengyuania spongiae sp. nov., isolated from marine sponge.</title>
        <authorList>
            <person name="Li Z."/>
            <person name="Zhang M."/>
        </authorList>
    </citation>
    <scope>NUCLEOTIDE SEQUENCE</scope>
    <source>
        <strain evidence="2">PHS-Z21</strain>
    </source>
</reference>